<accession>A0ABP8MA31</accession>
<evidence type="ECO:0000313" key="2">
    <source>
        <dbReference type="Proteomes" id="UP001501175"/>
    </source>
</evidence>
<evidence type="ECO:0008006" key="3">
    <source>
        <dbReference type="Google" id="ProtNLM"/>
    </source>
</evidence>
<dbReference type="EMBL" id="BAABHD010000001">
    <property type="protein sequence ID" value="GAA4446001.1"/>
    <property type="molecule type" value="Genomic_DNA"/>
</dbReference>
<evidence type="ECO:0000313" key="1">
    <source>
        <dbReference type="EMBL" id="GAA4446001.1"/>
    </source>
</evidence>
<dbReference type="Proteomes" id="UP001501175">
    <property type="component" value="Unassembled WGS sequence"/>
</dbReference>
<proteinExistence type="predicted"/>
<sequence>MRKLFIPAFAVVAALFLNSCKETETIDPLVIPQQYDGTSFTANTTAAAAMAQQYVNLINETKKARTAGTKVEAQTLTNLFTTGSPSLKSLTTPYYANLIEGTNGFITRFAQASGNTFNPAVRTGNGGVLGGHIFDQNGFGLVEAFENAMYGATFYNQAIQLATAERPTPATADQLTLLFGASPAFPNSNDASKYTTPDRFMALYAARRDKNDGTGLYTKMRDALIRYQAALKAGDAYKADRDAAWADIKQYWEKAATATAINYLHSTISTLSATNPTDAQKGAAMHTYNEAVSQIHGWRTIPQQHKIITDAQIDELLTLMNAPVNGTPTSYLFLTNPVNQLPKLTQAISRLKEIYKFTDQEVEDFKKNWISEQKR</sequence>
<protein>
    <recommendedName>
        <fullName evidence="3">DUF4856 domain-containing protein</fullName>
    </recommendedName>
</protein>
<gene>
    <name evidence="1" type="ORF">GCM10023189_00660</name>
</gene>
<organism evidence="1 2">
    <name type="scientific">Nibrella saemangeumensis</name>
    <dbReference type="NCBI Taxonomy" id="1084526"/>
    <lineage>
        <taxon>Bacteria</taxon>
        <taxon>Pseudomonadati</taxon>
        <taxon>Bacteroidota</taxon>
        <taxon>Cytophagia</taxon>
        <taxon>Cytophagales</taxon>
        <taxon>Spirosomataceae</taxon>
        <taxon>Nibrella</taxon>
    </lineage>
</organism>
<keyword evidence="2" id="KW-1185">Reference proteome</keyword>
<dbReference type="RefSeq" id="WP_345239511.1">
    <property type="nucleotide sequence ID" value="NZ_BAABHD010000001.1"/>
</dbReference>
<comment type="caution">
    <text evidence="1">The sequence shown here is derived from an EMBL/GenBank/DDBJ whole genome shotgun (WGS) entry which is preliminary data.</text>
</comment>
<reference evidence="2" key="1">
    <citation type="journal article" date="2019" name="Int. J. Syst. Evol. Microbiol.">
        <title>The Global Catalogue of Microorganisms (GCM) 10K type strain sequencing project: providing services to taxonomists for standard genome sequencing and annotation.</title>
        <authorList>
            <consortium name="The Broad Institute Genomics Platform"/>
            <consortium name="The Broad Institute Genome Sequencing Center for Infectious Disease"/>
            <person name="Wu L."/>
            <person name="Ma J."/>
        </authorList>
    </citation>
    <scope>NUCLEOTIDE SEQUENCE [LARGE SCALE GENOMIC DNA]</scope>
    <source>
        <strain evidence="2">JCM 17927</strain>
    </source>
</reference>
<name>A0ABP8MA31_9BACT</name>